<evidence type="ECO:0000313" key="2">
    <source>
        <dbReference type="EMBL" id="KAJ4833299.1"/>
    </source>
</evidence>
<comment type="caution">
    <text evidence="2">The sequence shown here is derived from an EMBL/GenBank/DDBJ whole genome shotgun (WGS) entry which is preliminary data.</text>
</comment>
<feature type="domain" description="Endonuclease/exonuclease/phosphatase" evidence="1">
    <location>
        <begin position="1"/>
        <end position="216"/>
    </location>
</feature>
<dbReference type="AlphaFoldDB" id="A0A9Q0FKP1"/>
<dbReference type="PANTHER" id="PTHR33710:SF77">
    <property type="entry name" value="DNASE I-LIKE SUPERFAMILY PROTEIN"/>
    <property type="match status" value="1"/>
</dbReference>
<reference evidence="2" key="1">
    <citation type="submission" date="2022-02" db="EMBL/GenBank/DDBJ databases">
        <authorList>
            <person name="Henning P.M."/>
            <person name="McCubbin A.G."/>
            <person name="Shore J.S."/>
        </authorList>
    </citation>
    <scope>NUCLEOTIDE SEQUENCE</scope>
    <source>
        <strain evidence="2">F60SS</strain>
        <tissue evidence="2">Leaves</tissue>
    </source>
</reference>
<accession>A0A9Q0FKP1</accession>
<dbReference type="Pfam" id="PF03372">
    <property type="entry name" value="Exo_endo_phos"/>
    <property type="match status" value="1"/>
</dbReference>
<dbReference type="InterPro" id="IPR036691">
    <property type="entry name" value="Endo/exonu/phosph_ase_sf"/>
</dbReference>
<evidence type="ECO:0000259" key="1">
    <source>
        <dbReference type="Pfam" id="PF03372"/>
    </source>
</evidence>
<sequence length="496" mass="57766">MVWNCQGAGKRKFVRNCNEFCRINKPEVLAIVEPRISGRRATQVVRRLRFSSSHRVEARGFAGGIWLLWDETRIQMSILFNHPQFIHAKVTRGDVSFLFTAVYGCPQEKWRKFLWLNLEALALTINEPWIVAGDFNAILAGEERRNKYGQAGQTNAMFADCMLKTNLLDLGFVGGKYTWRSGSRRARLDRFICNDEWRIKFPEASVIHLPRIGSDHCPVLLKSGTTPPPPDRRPFRYLAAWQTHPGFGQFVMENWVSSTSFHDTIQHFMDKLKMWNRETFGNIHLRKKRLLARISGIQRFLEHKNSAFLTDLETELRLELDGVLLQEELLWLQKSRRQWVQDGDRNTTYFHMSTIIRRKQNKIEALIDDNGVWQTDPDSLQHLATNYFRQLFCDDGPVPHIFPLPNHFVQKISSCCSNGHTVLVPIFGEPCVLSGHLFTHSLDGMSWMGNQQIFGQDCGWILKATYWSNPLHLCRQMLLNEVLLIWYWRMACGTWR</sequence>
<evidence type="ECO:0000313" key="3">
    <source>
        <dbReference type="Proteomes" id="UP001141552"/>
    </source>
</evidence>
<proteinExistence type="predicted"/>
<protein>
    <recommendedName>
        <fullName evidence="1">Endonuclease/exonuclease/phosphatase domain-containing protein</fullName>
    </recommendedName>
</protein>
<dbReference type="Gene3D" id="3.60.10.10">
    <property type="entry name" value="Endonuclease/exonuclease/phosphatase"/>
    <property type="match status" value="1"/>
</dbReference>
<dbReference type="InterPro" id="IPR005135">
    <property type="entry name" value="Endo/exonuclease/phosphatase"/>
</dbReference>
<gene>
    <name evidence="2" type="ORF">Tsubulata_004319</name>
</gene>
<dbReference type="EMBL" id="JAKUCV010004976">
    <property type="protein sequence ID" value="KAJ4833299.1"/>
    <property type="molecule type" value="Genomic_DNA"/>
</dbReference>
<keyword evidence="3" id="KW-1185">Reference proteome</keyword>
<dbReference type="PANTHER" id="PTHR33710">
    <property type="entry name" value="BNAC02G09200D PROTEIN"/>
    <property type="match status" value="1"/>
</dbReference>
<dbReference type="Proteomes" id="UP001141552">
    <property type="component" value="Unassembled WGS sequence"/>
</dbReference>
<dbReference type="SUPFAM" id="SSF56219">
    <property type="entry name" value="DNase I-like"/>
    <property type="match status" value="1"/>
</dbReference>
<organism evidence="2 3">
    <name type="scientific">Turnera subulata</name>
    <dbReference type="NCBI Taxonomy" id="218843"/>
    <lineage>
        <taxon>Eukaryota</taxon>
        <taxon>Viridiplantae</taxon>
        <taxon>Streptophyta</taxon>
        <taxon>Embryophyta</taxon>
        <taxon>Tracheophyta</taxon>
        <taxon>Spermatophyta</taxon>
        <taxon>Magnoliopsida</taxon>
        <taxon>eudicotyledons</taxon>
        <taxon>Gunneridae</taxon>
        <taxon>Pentapetalae</taxon>
        <taxon>rosids</taxon>
        <taxon>fabids</taxon>
        <taxon>Malpighiales</taxon>
        <taxon>Passifloraceae</taxon>
        <taxon>Turnera</taxon>
    </lineage>
</organism>
<reference evidence="2" key="2">
    <citation type="journal article" date="2023" name="Plants (Basel)">
        <title>Annotation of the Turnera subulata (Passifloraceae) Draft Genome Reveals the S-Locus Evolved after the Divergence of Turneroideae from Passifloroideae in a Stepwise Manner.</title>
        <authorList>
            <person name="Henning P.M."/>
            <person name="Roalson E.H."/>
            <person name="Mir W."/>
            <person name="McCubbin A.G."/>
            <person name="Shore J.S."/>
        </authorList>
    </citation>
    <scope>NUCLEOTIDE SEQUENCE</scope>
    <source>
        <strain evidence="2">F60SS</strain>
    </source>
</reference>
<dbReference type="GO" id="GO:0003824">
    <property type="term" value="F:catalytic activity"/>
    <property type="evidence" value="ECO:0007669"/>
    <property type="project" value="InterPro"/>
</dbReference>
<dbReference type="OrthoDB" id="1750980at2759"/>
<name>A0A9Q0FKP1_9ROSI</name>